<feature type="domain" description="Adenosine deaminase" evidence="8">
    <location>
        <begin position="23"/>
        <end position="358"/>
    </location>
</feature>
<evidence type="ECO:0000256" key="5">
    <source>
        <dbReference type="ARBA" id="ARBA00022801"/>
    </source>
</evidence>
<accession>A0A2A9CXD2</accession>
<dbReference type="GO" id="GO:0005829">
    <property type="term" value="C:cytosol"/>
    <property type="evidence" value="ECO:0007669"/>
    <property type="project" value="TreeGrafter"/>
</dbReference>
<dbReference type="FunFam" id="3.20.20.140:FF:000020">
    <property type="entry name" value="Adenosine deaminase"/>
    <property type="match status" value="1"/>
</dbReference>
<keyword evidence="7" id="KW-0546">Nucleotide metabolism</keyword>
<dbReference type="NCBIfam" id="TIGR01430">
    <property type="entry name" value="aden_deam"/>
    <property type="match status" value="1"/>
</dbReference>
<dbReference type="EMBL" id="PDJD01000001">
    <property type="protein sequence ID" value="PFG19084.1"/>
    <property type="molecule type" value="Genomic_DNA"/>
</dbReference>
<keyword evidence="6" id="KW-0862">Zinc</keyword>
<dbReference type="InterPro" id="IPR032466">
    <property type="entry name" value="Metal_Hydrolase"/>
</dbReference>
<evidence type="ECO:0000256" key="6">
    <source>
        <dbReference type="ARBA" id="ARBA00022833"/>
    </source>
</evidence>
<evidence type="ECO:0000256" key="2">
    <source>
        <dbReference type="ARBA" id="ARBA00006676"/>
    </source>
</evidence>
<evidence type="ECO:0000256" key="3">
    <source>
        <dbReference type="ARBA" id="ARBA00012784"/>
    </source>
</evidence>
<dbReference type="OrthoDB" id="9779574at2"/>
<evidence type="ECO:0000256" key="1">
    <source>
        <dbReference type="ARBA" id="ARBA00001947"/>
    </source>
</evidence>
<dbReference type="GO" id="GO:0046872">
    <property type="term" value="F:metal ion binding"/>
    <property type="evidence" value="ECO:0007669"/>
    <property type="project" value="UniProtKB-KW"/>
</dbReference>
<dbReference type="RefSeq" id="WP_098470241.1">
    <property type="nucleotide sequence ID" value="NZ_PDJD01000001.1"/>
</dbReference>
<dbReference type="AlphaFoldDB" id="A0A2A9CXD2"/>
<evidence type="ECO:0000256" key="7">
    <source>
        <dbReference type="ARBA" id="ARBA00023080"/>
    </source>
</evidence>
<name>A0A2A9CXD2_9MICO</name>
<dbReference type="Proteomes" id="UP000224915">
    <property type="component" value="Unassembled WGS sequence"/>
</dbReference>
<comment type="similarity">
    <text evidence="2">Belongs to the metallo-dependent hydrolases superfamily. Adenosine and AMP deaminases family.</text>
</comment>
<dbReference type="Pfam" id="PF00962">
    <property type="entry name" value="A_deaminase"/>
    <property type="match status" value="1"/>
</dbReference>
<comment type="caution">
    <text evidence="9">The sequence shown here is derived from an EMBL/GenBank/DDBJ whole genome shotgun (WGS) entry which is preliminary data.</text>
</comment>
<dbReference type="GO" id="GO:0046103">
    <property type="term" value="P:inosine biosynthetic process"/>
    <property type="evidence" value="ECO:0007669"/>
    <property type="project" value="TreeGrafter"/>
</dbReference>
<evidence type="ECO:0000256" key="4">
    <source>
        <dbReference type="ARBA" id="ARBA00022723"/>
    </source>
</evidence>
<dbReference type="Gene3D" id="3.20.20.140">
    <property type="entry name" value="Metal-dependent hydrolases"/>
    <property type="match status" value="1"/>
</dbReference>
<dbReference type="InterPro" id="IPR001365">
    <property type="entry name" value="A_deaminase_dom"/>
</dbReference>
<dbReference type="GO" id="GO:0006154">
    <property type="term" value="P:adenosine catabolic process"/>
    <property type="evidence" value="ECO:0007669"/>
    <property type="project" value="TreeGrafter"/>
</dbReference>
<comment type="cofactor">
    <cofactor evidence="1">
        <name>Zn(2+)</name>
        <dbReference type="ChEBI" id="CHEBI:29105"/>
    </cofactor>
</comment>
<evidence type="ECO:0000313" key="10">
    <source>
        <dbReference type="Proteomes" id="UP000224915"/>
    </source>
</evidence>
<sequence length="372" mass="40123">MTDDAADFTPAPALTEHMIAHLPKVSLHDHLDGGLRPQTLLELAEEVGHTLPTTDVNALGEWFVEAADSGSLPRYLETFDHTIAVMQTREGLRRVARDAVVDLAADGVVYGELRYAPEQHTQRGLSLQEVVDAVQQGLDDGVADAQEDGRTITVGTLITAMRQADRSPEIARLALDNRDRGVVGFDIAGPEAGFLPTLHREAFELLRAENFPVTIHAGEADGAASIWEALQMGALRLGHGVRIIEDVTVQEGSEGAVQVGRLAQWVLDRQIPLEVAPSSNLQTGVASAIATHPVTRLRDLGFAVTINTDNRLMSGTTLSREMTLLAAESDWTLDDLEAATLTAAFAGFAHRDVLERIVAEQILPGYDAAREA</sequence>
<reference evidence="9 10" key="1">
    <citation type="submission" date="2017-10" db="EMBL/GenBank/DDBJ databases">
        <title>Sequencing the genomes of 1000 actinobacteria strains.</title>
        <authorList>
            <person name="Klenk H.-P."/>
        </authorList>
    </citation>
    <scope>NUCLEOTIDE SEQUENCE [LARGE SCALE GENOMIC DNA]</scope>
    <source>
        <strain evidence="9 10">DSM 21801</strain>
    </source>
</reference>
<evidence type="ECO:0000259" key="8">
    <source>
        <dbReference type="Pfam" id="PF00962"/>
    </source>
</evidence>
<protein>
    <recommendedName>
        <fullName evidence="3">adenosine deaminase</fullName>
        <ecNumber evidence="3">3.5.4.4</ecNumber>
    </recommendedName>
</protein>
<dbReference type="GO" id="GO:0043103">
    <property type="term" value="P:hypoxanthine salvage"/>
    <property type="evidence" value="ECO:0007669"/>
    <property type="project" value="TreeGrafter"/>
</dbReference>
<keyword evidence="4" id="KW-0479">Metal-binding</keyword>
<organism evidence="9 10">
    <name type="scientific">Serinibacter salmoneus</name>
    <dbReference type="NCBI Taxonomy" id="556530"/>
    <lineage>
        <taxon>Bacteria</taxon>
        <taxon>Bacillati</taxon>
        <taxon>Actinomycetota</taxon>
        <taxon>Actinomycetes</taxon>
        <taxon>Micrococcales</taxon>
        <taxon>Beutenbergiaceae</taxon>
        <taxon>Serinibacter</taxon>
    </lineage>
</organism>
<keyword evidence="10" id="KW-1185">Reference proteome</keyword>
<keyword evidence="5" id="KW-0378">Hydrolase</keyword>
<dbReference type="NCBIfam" id="NF006847">
    <property type="entry name" value="PRK09358.1-2"/>
    <property type="match status" value="1"/>
</dbReference>
<dbReference type="SUPFAM" id="SSF51556">
    <property type="entry name" value="Metallo-dependent hydrolases"/>
    <property type="match status" value="1"/>
</dbReference>
<dbReference type="PANTHER" id="PTHR11409:SF43">
    <property type="entry name" value="ADENOSINE DEAMINASE"/>
    <property type="match status" value="1"/>
</dbReference>
<dbReference type="InterPro" id="IPR006330">
    <property type="entry name" value="Ado/ade_deaminase"/>
</dbReference>
<dbReference type="GO" id="GO:0009117">
    <property type="term" value="P:nucleotide metabolic process"/>
    <property type="evidence" value="ECO:0007669"/>
    <property type="project" value="UniProtKB-KW"/>
</dbReference>
<proteinExistence type="inferred from homology"/>
<dbReference type="EC" id="3.5.4.4" evidence="3"/>
<evidence type="ECO:0000313" key="9">
    <source>
        <dbReference type="EMBL" id="PFG19084.1"/>
    </source>
</evidence>
<dbReference type="GO" id="GO:0004000">
    <property type="term" value="F:adenosine deaminase activity"/>
    <property type="evidence" value="ECO:0007669"/>
    <property type="project" value="TreeGrafter"/>
</dbReference>
<gene>
    <name evidence="9" type="ORF">ATL40_0638</name>
</gene>
<dbReference type="PANTHER" id="PTHR11409">
    <property type="entry name" value="ADENOSINE DEAMINASE"/>
    <property type="match status" value="1"/>
</dbReference>